<gene>
    <name evidence="1" type="ORF">BSTOLATCC_MIC44529</name>
</gene>
<sequence length="146" mass="16401">MGALQAKAYCNEAQIQIKITGPDTENKGPRRISDFFEALSLAQIPNDIINGCQFNHLNDGLSLCKEPDELMSSQDSKSSRNSMSLEHTLKDCFGNMNCITDLCPRFSYQIDKFSNKFNNGEGNFVEILEADFEACEVPEECNEMEL</sequence>
<evidence type="ECO:0000313" key="1">
    <source>
        <dbReference type="EMBL" id="CAG9327909.1"/>
    </source>
</evidence>
<proteinExistence type="predicted"/>
<accession>A0AAU9JQC6</accession>
<comment type="caution">
    <text evidence="1">The sequence shown here is derived from an EMBL/GenBank/DDBJ whole genome shotgun (WGS) entry which is preliminary data.</text>
</comment>
<dbReference type="Proteomes" id="UP001162131">
    <property type="component" value="Unassembled WGS sequence"/>
</dbReference>
<protein>
    <submittedName>
        <fullName evidence="1">Uncharacterized protein</fullName>
    </submittedName>
</protein>
<evidence type="ECO:0000313" key="2">
    <source>
        <dbReference type="Proteomes" id="UP001162131"/>
    </source>
</evidence>
<reference evidence="1" key="1">
    <citation type="submission" date="2021-09" db="EMBL/GenBank/DDBJ databases">
        <authorList>
            <consortium name="AG Swart"/>
            <person name="Singh M."/>
            <person name="Singh A."/>
            <person name="Seah K."/>
            <person name="Emmerich C."/>
        </authorList>
    </citation>
    <scope>NUCLEOTIDE SEQUENCE</scope>
    <source>
        <strain evidence="1">ATCC30299</strain>
    </source>
</reference>
<name>A0AAU9JQC6_9CILI</name>
<dbReference type="AlphaFoldDB" id="A0AAU9JQC6"/>
<dbReference type="EMBL" id="CAJZBQ010000044">
    <property type="protein sequence ID" value="CAG9327909.1"/>
    <property type="molecule type" value="Genomic_DNA"/>
</dbReference>
<keyword evidence="2" id="KW-1185">Reference proteome</keyword>
<organism evidence="1 2">
    <name type="scientific">Blepharisma stoltei</name>
    <dbReference type="NCBI Taxonomy" id="1481888"/>
    <lineage>
        <taxon>Eukaryota</taxon>
        <taxon>Sar</taxon>
        <taxon>Alveolata</taxon>
        <taxon>Ciliophora</taxon>
        <taxon>Postciliodesmatophora</taxon>
        <taxon>Heterotrichea</taxon>
        <taxon>Heterotrichida</taxon>
        <taxon>Blepharismidae</taxon>
        <taxon>Blepharisma</taxon>
    </lineage>
</organism>